<keyword evidence="2 3" id="KW-0808">Transferase</keyword>
<dbReference type="Gene3D" id="2.160.10.10">
    <property type="entry name" value="Hexapeptide repeat proteins"/>
    <property type="match status" value="1"/>
</dbReference>
<evidence type="ECO:0000313" key="3">
    <source>
        <dbReference type="EMBL" id="SKB05870.1"/>
    </source>
</evidence>
<dbReference type="AlphaFoldDB" id="A0A1T4YVS9"/>
<gene>
    <name evidence="3" type="ORF">SAMN02745166_04361</name>
</gene>
<dbReference type="PANTHER" id="PTHR23416:SF23">
    <property type="entry name" value="ACETYLTRANSFERASE C18B11.09C-RELATED"/>
    <property type="match status" value="1"/>
</dbReference>
<dbReference type="OrthoDB" id="9812571at2"/>
<protein>
    <submittedName>
        <fullName evidence="3">Putative colanic acid biosynthesis acetyltransferase WcaF</fullName>
    </submittedName>
</protein>
<proteinExistence type="inferred from homology"/>
<dbReference type="InterPro" id="IPR011004">
    <property type="entry name" value="Trimer_LpxA-like_sf"/>
</dbReference>
<dbReference type="RefSeq" id="WP_078815499.1">
    <property type="nucleotide sequence ID" value="NZ_FUYE01000019.1"/>
</dbReference>
<dbReference type="GO" id="GO:0005829">
    <property type="term" value="C:cytosol"/>
    <property type="evidence" value="ECO:0007669"/>
    <property type="project" value="TreeGrafter"/>
</dbReference>
<dbReference type="GO" id="GO:0008374">
    <property type="term" value="F:O-acyltransferase activity"/>
    <property type="evidence" value="ECO:0007669"/>
    <property type="project" value="TreeGrafter"/>
</dbReference>
<name>A0A1T4YVS9_9BACT</name>
<sequence length="191" mass="20983">MENAVQTNRAEAKYSRREQALRVLWGIGHLLFRMSPRPCFGFRRWMLRLFGARVGKGVNVYPSAHIYFPWNLEIGDWSCIGEWALVYNLGAVKIGDRSTISQRVHLCAGTHDYRDASMPLLKLPIDIGASVWVCADAFVGPGVKVGTGAVIGARAVAVKDVAPWTVVAGNPARIVKPRPQFESHPEAGADS</sequence>
<dbReference type="Proteomes" id="UP000190774">
    <property type="component" value="Unassembled WGS sequence"/>
</dbReference>
<dbReference type="PANTHER" id="PTHR23416">
    <property type="entry name" value="SIALIC ACID SYNTHASE-RELATED"/>
    <property type="match status" value="1"/>
</dbReference>
<reference evidence="4" key="1">
    <citation type="submission" date="2017-02" db="EMBL/GenBank/DDBJ databases">
        <authorList>
            <person name="Varghese N."/>
            <person name="Submissions S."/>
        </authorList>
    </citation>
    <scope>NUCLEOTIDE SEQUENCE [LARGE SCALE GENOMIC DNA]</scope>
    <source>
        <strain evidence="4">ATCC 700200</strain>
    </source>
</reference>
<dbReference type="CDD" id="cd05825">
    <property type="entry name" value="LbH_wcaF_like"/>
    <property type="match status" value="1"/>
</dbReference>
<keyword evidence="4" id="KW-1185">Reference proteome</keyword>
<dbReference type="EMBL" id="FUYE01000019">
    <property type="protein sequence ID" value="SKB05870.1"/>
    <property type="molecule type" value="Genomic_DNA"/>
</dbReference>
<evidence type="ECO:0000313" key="4">
    <source>
        <dbReference type="Proteomes" id="UP000190774"/>
    </source>
</evidence>
<dbReference type="InterPro" id="IPR051159">
    <property type="entry name" value="Hexapeptide_acetyltransf"/>
</dbReference>
<dbReference type="STRING" id="48467.SAMN02745166_04361"/>
<comment type="similarity">
    <text evidence="1">Belongs to the transferase hexapeptide repeat family.</text>
</comment>
<dbReference type="SUPFAM" id="SSF51161">
    <property type="entry name" value="Trimeric LpxA-like enzymes"/>
    <property type="match status" value="1"/>
</dbReference>
<evidence type="ECO:0000256" key="2">
    <source>
        <dbReference type="ARBA" id="ARBA00022679"/>
    </source>
</evidence>
<evidence type="ECO:0000256" key="1">
    <source>
        <dbReference type="ARBA" id="ARBA00007274"/>
    </source>
</evidence>
<organism evidence="3 4">
    <name type="scientific">Prosthecobacter debontii</name>
    <dbReference type="NCBI Taxonomy" id="48467"/>
    <lineage>
        <taxon>Bacteria</taxon>
        <taxon>Pseudomonadati</taxon>
        <taxon>Verrucomicrobiota</taxon>
        <taxon>Verrucomicrobiia</taxon>
        <taxon>Verrucomicrobiales</taxon>
        <taxon>Verrucomicrobiaceae</taxon>
        <taxon>Prosthecobacter</taxon>
    </lineage>
</organism>
<accession>A0A1T4YVS9</accession>